<dbReference type="RefSeq" id="WP_027106961.1">
    <property type="nucleotide sequence ID" value="NZ_JQBZ01000025.1"/>
</dbReference>
<gene>
    <name evidence="2" type="ORF">IV53_GL000517</name>
</gene>
<organism evidence="2 3">
    <name type="scientific">Ligilactobacillus ceti DSM 22408</name>
    <dbReference type="NCBI Taxonomy" id="1122146"/>
    <lineage>
        <taxon>Bacteria</taxon>
        <taxon>Bacillati</taxon>
        <taxon>Bacillota</taxon>
        <taxon>Bacilli</taxon>
        <taxon>Lactobacillales</taxon>
        <taxon>Lactobacillaceae</taxon>
        <taxon>Ligilactobacillus</taxon>
    </lineage>
</organism>
<accession>A0A0R2KGP8</accession>
<dbReference type="PATRIC" id="fig|1122146.4.peg.531"/>
<evidence type="ECO:0000313" key="2">
    <source>
        <dbReference type="EMBL" id="KRN88552.1"/>
    </source>
</evidence>
<comment type="caution">
    <text evidence="2">The sequence shown here is derived from an EMBL/GenBank/DDBJ whole genome shotgun (WGS) entry which is preliminary data.</text>
</comment>
<name>A0A0R2KGP8_9LACO</name>
<feature type="compositionally biased region" description="Basic and acidic residues" evidence="1">
    <location>
        <begin position="19"/>
        <end position="28"/>
    </location>
</feature>
<keyword evidence="3" id="KW-1185">Reference proteome</keyword>
<dbReference type="EMBL" id="JQBZ01000025">
    <property type="protein sequence ID" value="KRN88552.1"/>
    <property type="molecule type" value="Genomic_DNA"/>
</dbReference>
<evidence type="ECO:0000256" key="1">
    <source>
        <dbReference type="SAM" id="MobiDB-lite"/>
    </source>
</evidence>
<reference evidence="2 3" key="1">
    <citation type="journal article" date="2015" name="Genome Announc.">
        <title>Expanding the biotechnology potential of lactobacilli through comparative genomics of 213 strains and associated genera.</title>
        <authorList>
            <person name="Sun Z."/>
            <person name="Harris H.M."/>
            <person name="McCann A."/>
            <person name="Guo C."/>
            <person name="Argimon S."/>
            <person name="Zhang W."/>
            <person name="Yang X."/>
            <person name="Jeffery I.B."/>
            <person name="Cooney J.C."/>
            <person name="Kagawa T.F."/>
            <person name="Liu W."/>
            <person name="Song Y."/>
            <person name="Salvetti E."/>
            <person name="Wrobel A."/>
            <person name="Rasinkangas P."/>
            <person name="Parkhill J."/>
            <person name="Rea M.C."/>
            <person name="O'Sullivan O."/>
            <person name="Ritari J."/>
            <person name="Douillard F.P."/>
            <person name="Paul Ross R."/>
            <person name="Yang R."/>
            <person name="Briner A.E."/>
            <person name="Felis G.E."/>
            <person name="de Vos W.M."/>
            <person name="Barrangou R."/>
            <person name="Klaenhammer T.R."/>
            <person name="Caufield P.W."/>
            <person name="Cui Y."/>
            <person name="Zhang H."/>
            <person name="O'Toole P.W."/>
        </authorList>
    </citation>
    <scope>NUCLEOTIDE SEQUENCE [LARGE SCALE GENOMIC DNA]</scope>
    <source>
        <strain evidence="2 3">DSM 22408</strain>
    </source>
</reference>
<proteinExistence type="predicted"/>
<protein>
    <submittedName>
        <fullName evidence="2">Uncharacterized protein</fullName>
    </submittedName>
</protein>
<evidence type="ECO:0000313" key="3">
    <source>
        <dbReference type="Proteomes" id="UP000051500"/>
    </source>
</evidence>
<sequence length="76" mass="8936">MNEDKQVESEVLEDQNQDNVEKENQDVDSKKIVEKLQKRLGKSKAEQQDLKSQLYEVLFDIKKPPQLVEEVGFKFI</sequence>
<dbReference type="AlphaFoldDB" id="A0A0R2KGP8"/>
<dbReference type="Proteomes" id="UP000051500">
    <property type="component" value="Unassembled WGS sequence"/>
</dbReference>
<feature type="region of interest" description="Disordered" evidence="1">
    <location>
        <begin position="1"/>
        <end position="28"/>
    </location>
</feature>